<dbReference type="Gene3D" id="3.40.50.1820">
    <property type="entry name" value="alpha/beta hydrolase"/>
    <property type="match status" value="1"/>
</dbReference>
<dbReference type="PANTHER" id="PTHR10992">
    <property type="entry name" value="METHYLESTERASE FAMILY MEMBER"/>
    <property type="match status" value="1"/>
</dbReference>
<dbReference type="InterPro" id="IPR029058">
    <property type="entry name" value="AB_hydrolase_fold"/>
</dbReference>
<dbReference type="GO" id="GO:0009696">
    <property type="term" value="P:salicylic acid metabolic process"/>
    <property type="evidence" value="ECO:0007669"/>
    <property type="project" value="TreeGrafter"/>
</dbReference>
<evidence type="ECO:0008006" key="4">
    <source>
        <dbReference type="Google" id="ProtNLM"/>
    </source>
</evidence>
<evidence type="ECO:0000313" key="2">
    <source>
        <dbReference type="EMBL" id="GMN75581.1"/>
    </source>
</evidence>
<comment type="caution">
    <text evidence="2">The sequence shown here is derived from an EMBL/GenBank/DDBJ whole genome shotgun (WGS) entry which is preliminary data.</text>
</comment>
<name>A0AA88EIU5_FICCA</name>
<dbReference type="SUPFAM" id="SSF53474">
    <property type="entry name" value="alpha/beta-Hydrolases"/>
    <property type="match status" value="1"/>
</dbReference>
<proteinExistence type="predicted"/>
<accession>A0AA88EIU5</accession>
<keyword evidence="3" id="KW-1185">Reference proteome</keyword>
<dbReference type="EMBL" id="BTGU01020423">
    <property type="protein sequence ID" value="GMN75581.1"/>
    <property type="molecule type" value="Genomic_DNA"/>
</dbReference>
<dbReference type="Proteomes" id="UP001187192">
    <property type="component" value="Unassembled WGS sequence"/>
</dbReference>
<dbReference type="AlphaFoldDB" id="A0AA88EIU5"/>
<organism evidence="2 3">
    <name type="scientific">Ficus carica</name>
    <name type="common">Common fig</name>
    <dbReference type="NCBI Taxonomy" id="3494"/>
    <lineage>
        <taxon>Eukaryota</taxon>
        <taxon>Viridiplantae</taxon>
        <taxon>Streptophyta</taxon>
        <taxon>Embryophyta</taxon>
        <taxon>Tracheophyta</taxon>
        <taxon>Spermatophyta</taxon>
        <taxon>Magnoliopsida</taxon>
        <taxon>eudicotyledons</taxon>
        <taxon>Gunneridae</taxon>
        <taxon>Pentapetalae</taxon>
        <taxon>rosids</taxon>
        <taxon>fabids</taxon>
        <taxon>Rosales</taxon>
        <taxon>Moraceae</taxon>
        <taxon>Ficeae</taxon>
        <taxon>Ficus</taxon>
    </lineage>
</organism>
<dbReference type="GO" id="GO:0080030">
    <property type="term" value="F:methyl indole-3-acetate esterase activity"/>
    <property type="evidence" value="ECO:0007669"/>
    <property type="project" value="TreeGrafter"/>
</dbReference>
<dbReference type="GO" id="GO:0080031">
    <property type="term" value="F:methyl salicylate esterase activity"/>
    <property type="evidence" value="ECO:0007669"/>
    <property type="project" value="TreeGrafter"/>
</dbReference>
<evidence type="ECO:0000313" key="3">
    <source>
        <dbReference type="Proteomes" id="UP001187192"/>
    </source>
</evidence>
<dbReference type="GO" id="GO:0080032">
    <property type="term" value="F:methyl jasmonate esterase activity"/>
    <property type="evidence" value="ECO:0007669"/>
    <property type="project" value="TreeGrafter"/>
</dbReference>
<dbReference type="InterPro" id="IPR045889">
    <property type="entry name" value="MES/HNL"/>
</dbReference>
<evidence type="ECO:0000313" key="1">
    <source>
        <dbReference type="EMBL" id="GMN75577.1"/>
    </source>
</evidence>
<protein>
    <recommendedName>
        <fullName evidence="4">Salicylic acid binding protein 2</fullName>
    </recommendedName>
</protein>
<reference evidence="2" key="1">
    <citation type="submission" date="2023-07" db="EMBL/GenBank/DDBJ databases">
        <title>draft genome sequence of fig (Ficus carica).</title>
        <authorList>
            <person name="Takahashi T."/>
            <person name="Nishimura K."/>
        </authorList>
    </citation>
    <scope>NUCLEOTIDE SEQUENCE</scope>
</reference>
<dbReference type="PANTHER" id="PTHR10992:SF1066">
    <property type="entry name" value="METHYL JASMONATE ESTERASE 1"/>
    <property type="match status" value="1"/>
</dbReference>
<gene>
    <name evidence="1" type="ORF">TIFTF001_056322</name>
    <name evidence="2" type="ORF">TIFTF001_056324</name>
</gene>
<sequence>MENRGSHFVLVHGTCHGAWCWYKVAAQLKSTGHKVTALDLATSGIHPK</sequence>
<dbReference type="EMBL" id="BTGU01020421">
    <property type="protein sequence ID" value="GMN75577.1"/>
    <property type="molecule type" value="Genomic_DNA"/>
</dbReference>
<dbReference type="GO" id="GO:0009694">
    <property type="term" value="P:jasmonic acid metabolic process"/>
    <property type="evidence" value="ECO:0007669"/>
    <property type="project" value="TreeGrafter"/>
</dbReference>